<proteinExistence type="predicted"/>
<dbReference type="Proteomes" id="UP000436088">
    <property type="component" value="Unassembled WGS sequence"/>
</dbReference>
<comment type="caution">
    <text evidence="1">The sequence shown here is derived from an EMBL/GenBank/DDBJ whole genome shotgun (WGS) entry which is preliminary data.</text>
</comment>
<keyword evidence="2" id="KW-1185">Reference proteome</keyword>
<dbReference type="EMBL" id="VEPZ02001607">
    <property type="protein sequence ID" value="KAE8665766.1"/>
    <property type="molecule type" value="Genomic_DNA"/>
</dbReference>
<reference evidence="1" key="1">
    <citation type="submission" date="2019-09" db="EMBL/GenBank/DDBJ databases">
        <title>Draft genome information of white flower Hibiscus syriacus.</title>
        <authorList>
            <person name="Kim Y.-M."/>
        </authorList>
    </citation>
    <scope>NUCLEOTIDE SEQUENCE [LARGE SCALE GENOMIC DNA]</scope>
    <source>
        <strain evidence="1">YM2019G1</strain>
    </source>
</reference>
<accession>A0A6A2XUT9</accession>
<name>A0A6A2XUT9_HIBSY</name>
<evidence type="ECO:0000313" key="2">
    <source>
        <dbReference type="Proteomes" id="UP000436088"/>
    </source>
</evidence>
<protein>
    <submittedName>
        <fullName evidence="1">Uncharacterized protein</fullName>
    </submittedName>
</protein>
<dbReference type="AlphaFoldDB" id="A0A6A2XUT9"/>
<organism evidence="1 2">
    <name type="scientific">Hibiscus syriacus</name>
    <name type="common">Rose of Sharon</name>
    <dbReference type="NCBI Taxonomy" id="106335"/>
    <lineage>
        <taxon>Eukaryota</taxon>
        <taxon>Viridiplantae</taxon>
        <taxon>Streptophyta</taxon>
        <taxon>Embryophyta</taxon>
        <taxon>Tracheophyta</taxon>
        <taxon>Spermatophyta</taxon>
        <taxon>Magnoliopsida</taxon>
        <taxon>eudicotyledons</taxon>
        <taxon>Gunneridae</taxon>
        <taxon>Pentapetalae</taxon>
        <taxon>rosids</taxon>
        <taxon>malvids</taxon>
        <taxon>Malvales</taxon>
        <taxon>Malvaceae</taxon>
        <taxon>Malvoideae</taxon>
        <taxon>Hibiscus</taxon>
    </lineage>
</organism>
<sequence length="253" mass="27429">MTATAACWPLSDVISWVFTTGSLDFYASIISTIEIDGVVCSFDVPSSVSLSSVTSSNALNLDPVLLDQICILYLEFCYNPLGYQIASVLLSLWGLPQLHIRPCCGRIYHIDSIYGSILRTLDGVVLHQFECSGSKSIVGIRPLVSIQTFPSPTVTLPRHSRASSSCLELPITAFAYDRVPRLVLFLSMGTIRPFESVEFPLVSIGRSEFSDISIGERSIVRLGGPLSGGSAGGIREGSPCAREDLFSCVRVLR</sequence>
<gene>
    <name evidence="1" type="ORF">F3Y22_tig00112530pilonHSYRG00275</name>
</gene>
<evidence type="ECO:0000313" key="1">
    <source>
        <dbReference type="EMBL" id="KAE8665766.1"/>
    </source>
</evidence>